<feature type="transmembrane region" description="Helical" evidence="1">
    <location>
        <begin position="7"/>
        <end position="30"/>
    </location>
</feature>
<keyword evidence="1" id="KW-0472">Membrane</keyword>
<name>A0ABD4U0H4_STRAP</name>
<comment type="caution">
    <text evidence="2">The sequence shown here is derived from an EMBL/GenBank/DDBJ whole genome shotgun (WGS) entry which is preliminary data.</text>
</comment>
<evidence type="ECO:0000313" key="2">
    <source>
        <dbReference type="EMBL" id="MCW1076110.1"/>
    </source>
</evidence>
<accession>A0ABD4U0H4</accession>
<feature type="transmembrane region" description="Helical" evidence="1">
    <location>
        <begin position="94"/>
        <end position="113"/>
    </location>
</feature>
<feature type="transmembrane region" description="Helical" evidence="1">
    <location>
        <begin position="170"/>
        <end position="196"/>
    </location>
</feature>
<feature type="transmembrane region" description="Helical" evidence="1">
    <location>
        <begin position="337"/>
        <end position="358"/>
    </location>
</feature>
<feature type="transmembrane region" description="Helical" evidence="1">
    <location>
        <begin position="241"/>
        <end position="262"/>
    </location>
</feature>
<evidence type="ECO:0000256" key="1">
    <source>
        <dbReference type="SAM" id="Phobius"/>
    </source>
</evidence>
<evidence type="ECO:0000313" key="3">
    <source>
        <dbReference type="Proteomes" id="UP001208682"/>
    </source>
</evidence>
<proteinExistence type="predicted"/>
<feature type="transmembrane region" description="Helical" evidence="1">
    <location>
        <begin position="217"/>
        <end position="235"/>
    </location>
</feature>
<keyword evidence="1" id="KW-0812">Transmembrane</keyword>
<dbReference type="AlphaFoldDB" id="A0ABD4U0H4"/>
<feature type="transmembrane region" description="Helical" evidence="1">
    <location>
        <begin position="390"/>
        <end position="411"/>
    </location>
</feature>
<feature type="transmembrane region" description="Helical" evidence="1">
    <location>
        <begin position="71"/>
        <end position="88"/>
    </location>
</feature>
<dbReference type="Proteomes" id="UP001208682">
    <property type="component" value="Unassembled WGS sequence"/>
</dbReference>
<reference evidence="2 3" key="1">
    <citation type="submission" date="2022-10" db="EMBL/GenBank/DDBJ databases">
        <title>Comparative genomic study of S. anginosus.</title>
        <authorList>
            <person name="Prasad A."/>
            <person name="Ene A."/>
            <person name="Jablonska S."/>
            <person name="Du J."/>
            <person name="Wolfe A.J."/>
            <person name="Putonti C."/>
        </authorList>
    </citation>
    <scope>NUCLEOTIDE SEQUENCE [LARGE SCALE GENOMIC DNA]</scope>
    <source>
        <strain evidence="2 3">UMB1339</strain>
    </source>
</reference>
<dbReference type="RefSeq" id="WP_059221079.1">
    <property type="nucleotide sequence ID" value="NZ_CP183189.1"/>
</dbReference>
<keyword evidence="1" id="KW-1133">Transmembrane helix</keyword>
<protein>
    <submittedName>
        <fullName evidence="2">ABC transporter permease</fullName>
    </submittedName>
</protein>
<organism evidence="2 3">
    <name type="scientific">Streptococcus anginosus</name>
    <dbReference type="NCBI Taxonomy" id="1328"/>
    <lineage>
        <taxon>Bacteria</taxon>
        <taxon>Bacillati</taxon>
        <taxon>Bacillota</taxon>
        <taxon>Bacilli</taxon>
        <taxon>Lactobacillales</taxon>
        <taxon>Streptococcaceae</taxon>
        <taxon>Streptococcus</taxon>
        <taxon>Streptococcus anginosus group</taxon>
    </lineage>
</organism>
<feature type="transmembrane region" description="Helical" evidence="1">
    <location>
        <begin position="274"/>
        <end position="292"/>
    </location>
</feature>
<feature type="transmembrane region" description="Helical" evidence="1">
    <location>
        <begin position="36"/>
        <end position="59"/>
    </location>
</feature>
<dbReference type="EMBL" id="JAPAIP010000003">
    <property type="protein sequence ID" value="MCW1076110.1"/>
    <property type="molecule type" value="Genomic_DNA"/>
</dbReference>
<feature type="transmembrane region" description="Helical" evidence="1">
    <location>
        <begin position="125"/>
        <end position="147"/>
    </location>
</feature>
<gene>
    <name evidence="2" type="ORF">OJ589_02810</name>
</gene>
<sequence length="432" mass="50216">MKRLFLYLLALLPVISVVSLLLLAILLFPITLLPNSILPVAPIYIVEIILGILLGLYGFRLRRMQIDNKLQIIYWIILGASAGVLLLLKYRLIILLQPLLPIIYAIVFEHIFISFKKYVQKSRDAFVVLNSFDAFFIGFYFLLKFIIKCKTDVINSFLNKLSIPQDDLELIIIILTLIVLFVLIPAFRGCLSVWFYKKQNGIRKQFGKVFWNLYLKSYFASFISICLYATLFFQLDTLQFSTILVFLIYMSLNIYFWMYVYEGIDRGGDDKKEVILNWVLIGLVSIFLVLLDQIESDLIGILTWFLPILLPIFIGEVNSIIPRGYLKTPTSVMKKHIYWLQMMSFNTLLVFNIVSSIFTKQILKKNQMEQINSLKLFLISVLDRGTSSNFTLGIFVSFIMLLCSMAIAYVLSKVMIYLIRRTYIETSNRYFN</sequence>
<feature type="transmembrane region" description="Helical" evidence="1">
    <location>
        <begin position="298"/>
        <end position="317"/>
    </location>
</feature>